<protein>
    <submittedName>
        <fullName evidence="1">Uncharacterized protein</fullName>
    </submittedName>
</protein>
<comment type="caution">
    <text evidence="1">The sequence shown here is derived from an EMBL/GenBank/DDBJ whole genome shotgun (WGS) entry which is preliminary data.</text>
</comment>
<sequence>MIDCRRQQQLGIGERTGGRYTASGITELLARALWDRSREVEVEHLHVHLPRALETPASAVACNWPGPLRW</sequence>
<gene>
    <name evidence="1" type="ORF">CK936_02735</name>
</gene>
<dbReference type="AlphaFoldDB" id="A0A2A2DG33"/>
<evidence type="ECO:0000313" key="1">
    <source>
        <dbReference type="EMBL" id="PAU50397.1"/>
    </source>
</evidence>
<keyword evidence="2" id="KW-1185">Reference proteome</keyword>
<accession>A0A2A2DG33</accession>
<dbReference type="EMBL" id="NSJV01000055">
    <property type="protein sequence ID" value="PAU50397.1"/>
    <property type="molecule type" value="Genomic_DNA"/>
</dbReference>
<evidence type="ECO:0000313" key="2">
    <source>
        <dbReference type="Proteomes" id="UP000218944"/>
    </source>
</evidence>
<organism evidence="1 2">
    <name type="scientific">Streptomyces albireticuli</name>
    <dbReference type="NCBI Taxonomy" id="1940"/>
    <lineage>
        <taxon>Bacteria</taxon>
        <taxon>Bacillati</taxon>
        <taxon>Actinomycetota</taxon>
        <taxon>Actinomycetes</taxon>
        <taxon>Kitasatosporales</taxon>
        <taxon>Streptomycetaceae</taxon>
        <taxon>Streptomyces</taxon>
    </lineage>
</organism>
<proteinExistence type="predicted"/>
<dbReference type="Proteomes" id="UP000218944">
    <property type="component" value="Unassembled WGS sequence"/>
</dbReference>
<reference evidence="1 2" key="1">
    <citation type="submission" date="2017-08" db="EMBL/GenBank/DDBJ databases">
        <title>Genome sequence of Streptomyces albireticuli NRRL B-1670.</title>
        <authorList>
            <person name="Graham D.E."/>
            <person name="Mahan K.M."/>
            <person name="Klingeman D.M."/>
            <person name="Hettich R.L."/>
            <person name="Parry R.J."/>
            <person name="Spain J.C."/>
        </authorList>
    </citation>
    <scope>NUCLEOTIDE SEQUENCE [LARGE SCALE GENOMIC DNA]</scope>
    <source>
        <strain evidence="1 2">NRRL B-1670</strain>
    </source>
</reference>
<name>A0A2A2DG33_9ACTN</name>